<protein>
    <recommendedName>
        <fullName evidence="1">DUF4097 domain-containing protein</fullName>
    </recommendedName>
</protein>
<dbReference type="Pfam" id="PF13349">
    <property type="entry name" value="DUF4097"/>
    <property type="match status" value="1"/>
</dbReference>
<name>A0A2P2BYI5_9ZZZZ</name>
<proteinExistence type="predicted"/>
<accession>A0A2P2BYI5</accession>
<dbReference type="Gene3D" id="2.160.20.120">
    <property type="match status" value="1"/>
</dbReference>
<evidence type="ECO:0000313" key="2">
    <source>
        <dbReference type="EMBL" id="CUR54815.1"/>
    </source>
</evidence>
<dbReference type="InterPro" id="IPR025164">
    <property type="entry name" value="Toastrack_DUF4097"/>
</dbReference>
<sequence>MQQAFETHEPVELYVEIGRGSVTLDAAETTESTVEVTGDRSDEVIVELNGRQLSVISPRHRTGFFGGEPNLFVTIAVPTDSQLNVKTGSADVSASGTWGSTQVKSGSGQVRLAEVGAPALIETGSGDISAERILGEAKIKSGSGNVTVQRADSAALVSTGSGDVELAVAAGPVVVKTGSGDLRVATADGDVSMSTGSGDAVVERLNRGTFSVKGASGDVAVGVPAGVPVWTDLSSVSGHVHSNLVGAGTPADGQAHIELRAKTVSGDITLKQL</sequence>
<evidence type="ECO:0000259" key="1">
    <source>
        <dbReference type="Pfam" id="PF13349"/>
    </source>
</evidence>
<dbReference type="EMBL" id="CZKA01000015">
    <property type="protein sequence ID" value="CUR54815.1"/>
    <property type="molecule type" value="Genomic_DNA"/>
</dbReference>
<gene>
    <name evidence="2" type="ORF">NOCA2220006</name>
</gene>
<reference evidence="2" key="1">
    <citation type="submission" date="2015-08" db="EMBL/GenBank/DDBJ databases">
        <authorList>
            <person name="Babu N.S."/>
            <person name="Beckwith C.J."/>
            <person name="Beseler K.G."/>
            <person name="Brison A."/>
            <person name="Carone J.V."/>
            <person name="Caskin T.P."/>
            <person name="Diamond M."/>
            <person name="Durham M.E."/>
            <person name="Foxe J.M."/>
            <person name="Go M."/>
            <person name="Henderson B.A."/>
            <person name="Jones I.B."/>
            <person name="McGettigan J.A."/>
            <person name="Micheletti S.J."/>
            <person name="Nasrallah M.E."/>
            <person name="Ortiz D."/>
            <person name="Piller C.R."/>
            <person name="Privatt S.R."/>
            <person name="Schneider S.L."/>
            <person name="Sharp S."/>
            <person name="Smith T.C."/>
            <person name="Stanton J.D."/>
            <person name="Ullery H.E."/>
            <person name="Wilson R.J."/>
            <person name="Serrano M.G."/>
            <person name="Buck G."/>
            <person name="Lee V."/>
            <person name="Wang Y."/>
            <person name="Carvalho R."/>
            <person name="Voegtly L."/>
            <person name="Shi R."/>
            <person name="Duckworth R."/>
            <person name="Johnson A."/>
            <person name="Loviza R."/>
            <person name="Walstead R."/>
            <person name="Shah Z."/>
            <person name="Kiflezghi M."/>
            <person name="Wade K."/>
            <person name="Ball S.L."/>
            <person name="Bradley K.W."/>
            <person name="Asai D.J."/>
            <person name="Bowman C.A."/>
            <person name="Russell D.A."/>
            <person name="Pope W.H."/>
            <person name="Jacobs-Sera D."/>
            <person name="Hendrix R.W."/>
            <person name="Hatfull G.F."/>
        </authorList>
    </citation>
    <scope>NUCLEOTIDE SEQUENCE</scope>
</reference>
<dbReference type="AlphaFoldDB" id="A0A2P2BYI5"/>
<dbReference type="PANTHER" id="PTHR34094">
    <property type="match status" value="1"/>
</dbReference>
<organism evidence="2">
    <name type="scientific">metagenome</name>
    <dbReference type="NCBI Taxonomy" id="256318"/>
    <lineage>
        <taxon>unclassified sequences</taxon>
        <taxon>metagenomes</taxon>
    </lineage>
</organism>
<dbReference type="PANTHER" id="PTHR34094:SF1">
    <property type="entry name" value="PROTEIN FAM185A"/>
    <property type="match status" value="1"/>
</dbReference>
<feature type="domain" description="DUF4097" evidence="1">
    <location>
        <begin position="17"/>
        <end position="167"/>
    </location>
</feature>